<evidence type="ECO:0000256" key="2">
    <source>
        <dbReference type="ARBA" id="ARBA00022448"/>
    </source>
</evidence>
<evidence type="ECO:0000256" key="5">
    <source>
        <dbReference type="ARBA" id="ARBA00022729"/>
    </source>
</evidence>
<dbReference type="GO" id="GO:0044718">
    <property type="term" value="P:siderophore transmembrane transport"/>
    <property type="evidence" value="ECO:0007669"/>
    <property type="project" value="TreeGrafter"/>
</dbReference>
<dbReference type="PANTHER" id="PTHR30069:SF29">
    <property type="entry name" value="HEMOGLOBIN AND HEMOGLOBIN-HAPTOGLOBIN-BINDING PROTEIN 1-RELATED"/>
    <property type="match status" value="1"/>
</dbReference>
<keyword evidence="6 11" id="KW-0798">TonB box</keyword>
<dbReference type="AlphaFoldDB" id="A0A2P8DCH8"/>
<protein>
    <submittedName>
        <fullName evidence="14">Iron complex outermembrane receptor protein</fullName>
    </submittedName>
</protein>
<dbReference type="PANTHER" id="PTHR30069">
    <property type="entry name" value="TONB-DEPENDENT OUTER MEMBRANE RECEPTOR"/>
    <property type="match status" value="1"/>
</dbReference>
<keyword evidence="15" id="KW-1185">Reference proteome</keyword>
<comment type="caution">
    <text evidence="14">The sequence shown here is derived from an EMBL/GenBank/DDBJ whole genome shotgun (WGS) entry which is preliminary data.</text>
</comment>
<name>A0A2P8DCH8_9BACT</name>
<feature type="domain" description="TonB-dependent receptor-like beta-barrel" evidence="12">
    <location>
        <begin position="186"/>
        <end position="626"/>
    </location>
</feature>
<evidence type="ECO:0000259" key="13">
    <source>
        <dbReference type="Pfam" id="PF07715"/>
    </source>
</evidence>
<dbReference type="SUPFAM" id="SSF56935">
    <property type="entry name" value="Porins"/>
    <property type="match status" value="1"/>
</dbReference>
<evidence type="ECO:0000313" key="15">
    <source>
        <dbReference type="Proteomes" id="UP000240572"/>
    </source>
</evidence>
<dbReference type="GO" id="GO:0009279">
    <property type="term" value="C:cell outer membrane"/>
    <property type="evidence" value="ECO:0007669"/>
    <property type="project" value="UniProtKB-SubCell"/>
</dbReference>
<evidence type="ECO:0000256" key="6">
    <source>
        <dbReference type="ARBA" id="ARBA00023077"/>
    </source>
</evidence>
<evidence type="ECO:0000256" key="4">
    <source>
        <dbReference type="ARBA" id="ARBA00022692"/>
    </source>
</evidence>
<keyword evidence="4 10" id="KW-0812">Transmembrane</keyword>
<sequence length="655" mass="73852">MALLALLSCQCLHAQEPEKEEDDSIDNPVMEADGVLSTAPTDTTGDKVYYLRPINDIVIQENRLQIPFAEQNRNIRIIDQNLIRTLPVKSVNELLTYVSGIDVRQRGPWGTQADIGIDGGTFDQSLVLINGIKISDPQTGHNMMNLPIPLDAIERIEVLRGPAARLYGVNALTGAINIITKKPTNTGITAHVYAGSSFNRDTSNNKLYGGYGVQVSGSLAGDNAQHYFSLGREQASGYRYNTAFNNNKAFYQGNLDLGKASSLQLMGGFIYNDFGANGFYSAPADKESNETVQTGLAGVGATIAVNPYWTMKPRLSYRYNHDDYIFIRQKPEVYHNRHETHVIDFEFNNTFDTDLGTFGLGLEARNERINSSNLGNWERTNYGFFGEYSFNKVKNLLVNIGAYANYNSDFGWKVLPGIDMGYRIYKGLRVFANAGLGQRLPTYTDWYYKGPQNIGNDKLAPEYSYSVEGGLKYNDEKLNASVSYFSRTTDDFIDWVKDTITAPWQPVNFHKIVTQGFSLSADYRWRNENRNAPAVALITGLSYTYLQSTIKDENKGGATEQLSRYALENLRHQLCVNANLELFRMINVTLAGRYQQRVNYKDYTLLDARVAFTRKVWSVYADITNLTNVQYIEAGAVPMTGRWFTLGFKWAWWQH</sequence>
<dbReference type="Pfam" id="PF07715">
    <property type="entry name" value="Plug"/>
    <property type="match status" value="1"/>
</dbReference>
<keyword evidence="8 14" id="KW-0675">Receptor</keyword>
<keyword evidence="5" id="KW-0732">Signal</keyword>
<dbReference type="Gene3D" id="2.40.170.20">
    <property type="entry name" value="TonB-dependent receptor, beta-barrel domain"/>
    <property type="match status" value="1"/>
</dbReference>
<evidence type="ECO:0000256" key="1">
    <source>
        <dbReference type="ARBA" id="ARBA00004571"/>
    </source>
</evidence>
<dbReference type="InterPro" id="IPR000531">
    <property type="entry name" value="Beta-barrel_TonB"/>
</dbReference>
<accession>A0A2P8DCH8</accession>
<dbReference type="PROSITE" id="PS52016">
    <property type="entry name" value="TONB_DEPENDENT_REC_3"/>
    <property type="match status" value="1"/>
</dbReference>
<keyword evidence="2 10" id="KW-0813">Transport</keyword>
<feature type="domain" description="TonB-dependent receptor plug" evidence="13">
    <location>
        <begin position="72"/>
        <end position="175"/>
    </location>
</feature>
<keyword evidence="3 10" id="KW-1134">Transmembrane beta strand</keyword>
<dbReference type="EMBL" id="PYGD01000001">
    <property type="protein sequence ID" value="PSK94923.1"/>
    <property type="molecule type" value="Genomic_DNA"/>
</dbReference>
<evidence type="ECO:0000256" key="3">
    <source>
        <dbReference type="ARBA" id="ARBA00022452"/>
    </source>
</evidence>
<evidence type="ECO:0000256" key="8">
    <source>
        <dbReference type="ARBA" id="ARBA00023170"/>
    </source>
</evidence>
<dbReference type="Proteomes" id="UP000240572">
    <property type="component" value="Unassembled WGS sequence"/>
</dbReference>
<comment type="subcellular location">
    <subcellularLocation>
        <location evidence="1 10">Cell outer membrane</location>
        <topology evidence="1 10">Multi-pass membrane protein</topology>
    </subcellularLocation>
</comment>
<keyword evidence="9 10" id="KW-0998">Cell outer membrane</keyword>
<comment type="similarity">
    <text evidence="10 11">Belongs to the TonB-dependent receptor family.</text>
</comment>
<organism evidence="14 15">
    <name type="scientific">Taibaiella chishuiensis</name>
    <dbReference type="NCBI Taxonomy" id="1434707"/>
    <lineage>
        <taxon>Bacteria</taxon>
        <taxon>Pseudomonadati</taxon>
        <taxon>Bacteroidota</taxon>
        <taxon>Chitinophagia</taxon>
        <taxon>Chitinophagales</taxon>
        <taxon>Chitinophagaceae</taxon>
        <taxon>Taibaiella</taxon>
    </lineage>
</organism>
<evidence type="ECO:0000256" key="7">
    <source>
        <dbReference type="ARBA" id="ARBA00023136"/>
    </source>
</evidence>
<keyword evidence="7 10" id="KW-0472">Membrane</keyword>
<evidence type="ECO:0000313" key="14">
    <source>
        <dbReference type="EMBL" id="PSK94923.1"/>
    </source>
</evidence>
<dbReference type="InterPro" id="IPR012910">
    <property type="entry name" value="Plug_dom"/>
</dbReference>
<dbReference type="InterPro" id="IPR037066">
    <property type="entry name" value="Plug_dom_sf"/>
</dbReference>
<evidence type="ECO:0000256" key="9">
    <source>
        <dbReference type="ARBA" id="ARBA00023237"/>
    </source>
</evidence>
<evidence type="ECO:0000256" key="11">
    <source>
        <dbReference type="RuleBase" id="RU003357"/>
    </source>
</evidence>
<reference evidence="14 15" key="1">
    <citation type="submission" date="2018-03" db="EMBL/GenBank/DDBJ databases">
        <title>Genomic Encyclopedia of Type Strains, Phase III (KMG-III): the genomes of soil and plant-associated and newly described type strains.</title>
        <authorList>
            <person name="Whitman W."/>
        </authorList>
    </citation>
    <scope>NUCLEOTIDE SEQUENCE [LARGE SCALE GENOMIC DNA]</scope>
    <source>
        <strain evidence="14 15">CGMCC 1.12700</strain>
    </source>
</reference>
<proteinExistence type="inferred from homology"/>
<dbReference type="InterPro" id="IPR039426">
    <property type="entry name" value="TonB-dep_rcpt-like"/>
</dbReference>
<dbReference type="GO" id="GO:0015344">
    <property type="term" value="F:siderophore uptake transmembrane transporter activity"/>
    <property type="evidence" value="ECO:0007669"/>
    <property type="project" value="TreeGrafter"/>
</dbReference>
<dbReference type="Gene3D" id="2.170.130.10">
    <property type="entry name" value="TonB-dependent receptor, plug domain"/>
    <property type="match status" value="1"/>
</dbReference>
<dbReference type="Pfam" id="PF00593">
    <property type="entry name" value="TonB_dep_Rec_b-barrel"/>
    <property type="match status" value="1"/>
</dbReference>
<evidence type="ECO:0000256" key="10">
    <source>
        <dbReference type="PROSITE-ProRule" id="PRU01360"/>
    </source>
</evidence>
<dbReference type="InterPro" id="IPR036942">
    <property type="entry name" value="Beta-barrel_TonB_sf"/>
</dbReference>
<gene>
    <name evidence="14" type="ORF">B0I18_1011086</name>
</gene>
<evidence type="ECO:0000259" key="12">
    <source>
        <dbReference type="Pfam" id="PF00593"/>
    </source>
</evidence>